<dbReference type="RefSeq" id="XP_040709527.1">
    <property type="nucleotide sequence ID" value="XM_040861533.1"/>
</dbReference>
<keyword evidence="1" id="KW-0472">Membrane</keyword>
<gene>
    <name evidence="2" type="ORF">BCR38DRAFT_452547</name>
</gene>
<feature type="transmembrane region" description="Helical" evidence="1">
    <location>
        <begin position="6"/>
        <end position="26"/>
    </location>
</feature>
<accession>A0A1Y2D812</accession>
<sequence length="87" mass="9802">MLQSRLFGTAFAFISIMAFLFSPIINRLKVLGAIGRGQIKNIHGQNTKVIQGTLFTEDLHYHHPSGYLFGASEPNEDNRNTWFPPLV</sequence>
<dbReference type="Proteomes" id="UP000193689">
    <property type="component" value="Unassembled WGS sequence"/>
</dbReference>
<dbReference type="GeneID" id="63777745"/>
<keyword evidence="3" id="KW-1185">Reference proteome</keyword>
<keyword evidence="1" id="KW-0812">Transmembrane</keyword>
<dbReference type="InParanoid" id="A0A1Y2D812"/>
<dbReference type="AlphaFoldDB" id="A0A1Y2D812"/>
<evidence type="ECO:0000313" key="3">
    <source>
        <dbReference type="Proteomes" id="UP000193689"/>
    </source>
</evidence>
<evidence type="ECO:0000313" key="2">
    <source>
        <dbReference type="EMBL" id="ORY55256.1"/>
    </source>
</evidence>
<keyword evidence="1" id="KW-1133">Transmembrane helix</keyword>
<evidence type="ECO:0000256" key="1">
    <source>
        <dbReference type="SAM" id="Phobius"/>
    </source>
</evidence>
<comment type="caution">
    <text evidence="2">The sequence shown here is derived from an EMBL/GenBank/DDBJ whole genome shotgun (WGS) entry which is preliminary data.</text>
</comment>
<organism evidence="2 3">
    <name type="scientific">Pseudomassariella vexata</name>
    <dbReference type="NCBI Taxonomy" id="1141098"/>
    <lineage>
        <taxon>Eukaryota</taxon>
        <taxon>Fungi</taxon>
        <taxon>Dikarya</taxon>
        <taxon>Ascomycota</taxon>
        <taxon>Pezizomycotina</taxon>
        <taxon>Sordariomycetes</taxon>
        <taxon>Xylariomycetidae</taxon>
        <taxon>Amphisphaeriales</taxon>
        <taxon>Pseudomassariaceae</taxon>
        <taxon>Pseudomassariella</taxon>
    </lineage>
</organism>
<feature type="non-terminal residue" evidence="2">
    <location>
        <position position="87"/>
    </location>
</feature>
<protein>
    <submittedName>
        <fullName evidence="2">Uncharacterized protein</fullName>
    </submittedName>
</protein>
<proteinExistence type="predicted"/>
<name>A0A1Y2D812_9PEZI</name>
<dbReference type="OrthoDB" id="5307922at2759"/>
<reference evidence="2 3" key="1">
    <citation type="submission" date="2016-07" db="EMBL/GenBank/DDBJ databases">
        <title>Pervasive Adenine N6-methylation of Active Genes in Fungi.</title>
        <authorList>
            <consortium name="DOE Joint Genome Institute"/>
            <person name="Mondo S.J."/>
            <person name="Dannebaum R.O."/>
            <person name="Kuo R.C."/>
            <person name="Labutti K."/>
            <person name="Haridas S."/>
            <person name="Kuo A."/>
            <person name="Salamov A."/>
            <person name="Ahrendt S.R."/>
            <person name="Lipzen A."/>
            <person name="Sullivan W."/>
            <person name="Andreopoulos W.B."/>
            <person name="Clum A."/>
            <person name="Lindquist E."/>
            <person name="Daum C."/>
            <person name="Ramamoorthy G.K."/>
            <person name="Gryganskyi A."/>
            <person name="Culley D."/>
            <person name="Magnuson J.K."/>
            <person name="James T.Y."/>
            <person name="O'Malley M.A."/>
            <person name="Stajich J.E."/>
            <person name="Spatafora J.W."/>
            <person name="Visel A."/>
            <person name="Grigoriev I.V."/>
        </authorList>
    </citation>
    <scope>NUCLEOTIDE SEQUENCE [LARGE SCALE GENOMIC DNA]</scope>
    <source>
        <strain evidence="2 3">CBS 129021</strain>
    </source>
</reference>
<dbReference type="EMBL" id="MCFJ01000028">
    <property type="protein sequence ID" value="ORY55256.1"/>
    <property type="molecule type" value="Genomic_DNA"/>
</dbReference>